<evidence type="ECO:0000256" key="1">
    <source>
        <dbReference type="SAM" id="Phobius"/>
    </source>
</evidence>
<proteinExistence type="predicted"/>
<keyword evidence="1" id="KW-0472">Membrane</keyword>
<dbReference type="PANTHER" id="PTHR33648">
    <property type="entry name" value="EMBRYO SAC 1"/>
    <property type="match status" value="1"/>
</dbReference>
<accession>A0A7J0E622</accession>
<dbReference type="InterPro" id="IPR036779">
    <property type="entry name" value="LysM_dom_sf"/>
</dbReference>
<evidence type="ECO:0000313" key="3">
    <source>
        <dbReference type="Proteomes" id="UP000585474"/>
    </source>
</evidence>
<sequence length="113" mass="12262">MASPSRKKSMKSSIAKADAASWYCAMVLVTLILLGTLKENSLTATGEAEAVRGTQFLARPCDEFYVVGEGETLHTISDKCSDPYIVEKNPHIHDPDDVIPGIVIKVTPSISRK</sequence>
<dbReference type="EMBL" id="BJWL01000002">
    <property type="protein sequence ID" value="GFY81953.1"/>
    <property type="molecule type" value="Genomic_DNA"/>
</dbReference>
<keyword evidence="1" id="KW-0812">Transmembrane</keyword>
<dbReference type="Proteomes" id="UP000585474">
    <property type="component" value="Unassembled WGS sequence"/>
</dbReference>
<feature type="transmembrane region" description="Helical" evidence="1">
    <location>
        <begin position="20"/>
        <end position="37"/>
    </location>
</feature>
<dbReference type="InterPro" id="IPR018392">
    <property type="entry name" value="LysM"/>
</dbReference>
<gene>
    <name evidence="2" type="ORF">Acr_02g0001930</name>
</gene>
<organism evidence="2 3">
    <name type="scientific">Actinidia rufa</name>
    <dbReference type="NCBI Taxonomy" id="165716"/>
    <lineage>
        <taxon>Eukaryota</taxon>
        <taxon>Viridiplantae</taxon>
        <taxon>Streptophyta</taxon>
        <taxon>Embryophyta</taxon>
        <taxon>Tracheophyta</taxon>
        <taxon>Spermatophyta</taxon>
        <taxon>Magnoliopsida</taxon>
        <taxon>eudicotyledons</taxon>
        <taxon>Gunneridae</taxon>
        <taxon>Pentapetalae</taxon>
        <taxon>asterids</taxon>
        <taxon>Ericales</taxon>
        <taxon>Actinidiaceae</taxon>
        <taxon>Actinidia</taxon>
    </lineage>
</organism>
<dbReference type="CDD" id="cd00118">
    <property type="entry name" value="LysM"/>
    <property type="match status" value="1"/>
</dbReference>
<dbReference type="Gene3D" id="3.10.350.10">
    <property type="entry name" value="LysM domain"/>
    <property type="match status" value="1"/>
</dbReference>
<dbReference type="AlphaFoldDB" id="A0A7J0E622"/>
<keyword evidence="3" id="KW-1185">Reference proteome</keyword>
<dbReference type="PANTHER" id="PTHR33648:SF15">
    <property type="entry name" value="OS04G0572800 PROTEIN"/>
    <property type="match status" value="1"/>
</dbReference>
<dbReference type="OrthoDB" id="1417267at2759"/>
<keyword evidence="1" id="KW-1133">Transmembrane helix</keyword>
<evidence type="ECO:0000313" key="2">
    <source>
        <dbReference type="EMBL" id="GFY81953.1"/>
    </source>
</evidence>
<protein>
    <submittedName>
        <fullName evidence="2">Peptidoglycan-binding LysM domain-containing protein</fullName>
    </submittedName>
</protein>
<name>A0A7J0E622_9ERIC</name>
<reference evidence="2 3" key="1">
    <citation type="submission" date="2019-07" db="EMBL/GenBank/DDBJ databases">
        <title>De Novo Assembly of kiwifruit Actinidia rufa.</title>
        <authorList>
            <person name="Sugita-Konishi S."/>
            <person name="Sato K."/>
            <person name="Mori E."/>
            <person name="Abe Y."/>
            <person name="Kisaki G."/>
            <person name="Hamano K."/>
            <person name="Suezawa K."/>
            <person name="Otani M."/>
            <person name="Fukuda T."/>
            <person name="Manabe T."/>
            <person name="Gomi K."/>
            <person name="Tabuchi M."/>
            <person name="Akimitsu K."/>
            <person name="Kataoka I."/>
        </authorList>
    </citation>
    <scope>NUCLEOTIDE SEQUENCE [LARGE SCALE GENOMIC DNA]</scope>
    <source>
        <strain evidence="3">cv. Fuchu</strain>
    </source>
</reference>
<comment type="caution">
    <text evidence="2">The sequence shown here is derived from an EMBL/GenBank/DDBJ whole genome shotgun (WGS) entry which is preliminary data.</text>
</comment>